<gene>
    <name evidence="9" type="ORF">N473_07260</name>
</gene>
<dbReference type="EMBL" id="AUYC01000002">
    <property type="protein sequence ID" value="KZN68215.1"/>
    <property type="molecule type" value="Genomic_DNA"/>
</dbReference>
<keyword evidence="3" id="KW-1003">Cell membrane</keyword>
<feature type="transmembrane region" description="Helical" evidence="7">
    <location>
        <begin position="289"/>
        <end position="308"/>
    </location>
</feature>
<feature type="transmembrane region" description="Helical" evidence="7">
    <location>
        <begin position="358"/>
        <end position="380"/>
    </location>
</feature>
<dbReference type="PANTHER" id="PTHR23517:SF2">
    <property type="entry name" value="MULTIDRUG RESISTANCE PROTEIN MDTH"/>
    <property type="match status" value="1"/>
</dbReference>
<evidence type="ECO:0000256" key="2">
    <source>
        <dbReference type="ARBA" id="ARBA00022448"/>
    </source>
</evidence>
<feature type="transmembrane region" description="Helical" evidence="7">
    <location>
        <begin position="386"/>
        <end position="405"/>
    </location>
</feature>
<dbReference type="PANTHER" id="PTHR23517">
    <property type="entry name" value="RESISTANCE PROTEIN MDTM, PUTATIVE-RELATED-RELATED"/>
    <property type="match status" value="1"/>
</dbReference>
<keyword evidence="4 7" id="KW-0812">Transmembrane</keyword>
<feature type="transmembrane region" description="Helical" evidence="7">
    <location>
        <begin position="314"/>
        <end position="338"/>
    </location>
</feature>
<keyword evidence="5 7" id="KW-1133">Transmembrane helix</keyword>
<evidence type="ECO:0000256" key="5">
    <source>
        <dbReference type="ARBA" id="ARBA00022989"/>
    </source>
</evidence>
<accession>A0A167NGC7</accession>
<evidence type="ECO:0000256" key="4">
    <source>
        <dbReference type="ARBA" id="ARBA00022692"/>
    </source>
</evidence>
<dbReference type="GO" id="GO:0005886">
    <property type="term" value="C:plasma membrane"/>
    <property type="evidence" value="ECO:0007669"/>
    <property type="project" value="UniProtKB-SubCell"/>
</dbReference>
<feature type="domain" description="Major facilitator superfamily (MFS) profile" evidence="8">
    <location>
        <begin position="13"/>
        <end position="410"/>
    </location>
</feature>
<organism evidence="9 10">
    <name type="scientific">Pseudoalteromonas luteoviolacea CPMOR-1</name>
    <dbReference type="NCBI Taxonomy" id="1365248"/>
    <lineage>
        <taxon>Bacteria</taxon>
        <taxon>Pseudomonadati</taxon>
        <taxon>Pseudomonadota</taxon>
        <taxon>Gammaproteobacteria</taxon>
        <taxon>Alteromonadales</taxon>
        <taxon>Pseudoalteromonadaceae</taxon>
        <taxon>Pseudoalteromonas</taxon>
    </lineage>
</organism>
<reference evidence="9 10" key="1">
    <citation type="submission" date="2013-07" db="EMBL/GenBank/DDBJ databases">
        <title>Comparative Genomic and Metabolomic Analysis of Twelve Strains of Pseudoalteromonas luteoviolacea.</title>
        <authorList>
            <person name="Vynne N.G."/>
            <person name="Mansson M."/>
            <person name="Gram L."/>
        </authorList>
    </citation>
    <scope>NUCLEOTIDE SEQUENCE [LARGE SCALE GENOMIC DNA]</scope>
    <source>
        <strain evidence="9 10">CPMOR-1</strain>
    </source>
</reference>
<comment type="caution">
    <text evidence="9">The sequence shown here is derived from an EMBL/GenBank/DDBJ whole genome shotgun (WGS) entry which is preliminary data.</text>
</comment>
<dbReference type="PROSITE" id="PS50850">
    <property type="entry name" value="MFS"/>
    <property type="match status" value="1"/>
</dbReference>
<sequence>MSIFTSYFKLTAEYRWMLIAAFVFNLGFYMLIPFLAGYLKQDLLLSATLVGVVLGVRSFCQQGLFLVGGLLADLFGEKKLIVIGCLLRSVGFCLFLFSDITALLFLAAFLTGFAGALFTPAAQAYFSKQNVLSRAQMFSLVGVARNGGELLGPVCGVLLLSISFDILCIISALPFALFALVFTVLIPEHQQKEKSGSDAKSSATAQGGGVKAMVAGVLSNRAFLKFSAVMAGYFMLINQISFAIPMHIVEQQGTAKEVAWVLTLCALISIFLQFPVTKLCERWLSPTKWISIGIALMGLSFVTLIPHWPYEQGVLYYLPLSLLAVVFTVGTMVSFPFIMSQISELAKDKSVATHYGFFYLFAGVGLIAGSSVVGVAFDLSNISEHLAWYCLILIGLITALLNWALSTSSTQVDESQSTSPSTH</sequence>
<dbReference type="SUPFAM" id="SSF103473">
    <property type="entry name" value="MFS general substrate transporter"/>
    <property type="match status" value="1"/>
</dbReference>
<evidence type="ECO:0000313" key="9">
    <source>
        <dbReference type="EMBL" id="KZN68215.1"/>
    </source>
</evidence>
<feature type="transmembrane region" description="Helical" evidence="7">
    <location>
        <begin position="223"/>
        <end position="246"/>
    </location>
</feature>
<dbReference type="InterPro" id="IPR036259">
    <property type="entry name" value="MFS_trans_sf"/>
</dbReference>
<name>A0A167NGC7_9GAMM</name>
<dbReference type="Gene3D" id="1.20.1250.20">
    <property type="entry name" value="MFS general substrate transporter like domains"/>
    <property type="match status" value="2"/>
</dbReference>
<dbReference type="InterPro" id="IPR050171">
    <property type="entry name" value="MFS_Transporters"/>
</dbReference>
<evidence type="ECO:0000256" key="7">
    <source>
        <dbReference type="SAM" id="Phobius"/>
    </source>
</evidence>
<evidence type="ECO:0000256" key="3">
    <source>
        <dbReference type="ARBA" id="ARBA00022475"/>
    </source>
</evidence>
<protein>
    <submittedName>
        <fullName evidence="9">Transporter</fullName>
    </submittedName>
</protein>
<comment type="subcellular location">
    <subcellularLocation>
        <location evidence="1">Cell membrane</location>
        <topology evidence="1">Multi-pass membrane protein</topology>
    </subcellularLocation>
</comment>
<evidence type="ECO:0000313" key="10">
    <source>
        <dbReference type="Proteomes" id="UP000076486"/>
    </source>
</evidence>
<dbReference type="RefSeq" id="WP_063366282.1">
    <property type="nucleotide sequence ID" value="NZ_AUYC01000002.1"/>
</dbReference>
<feature type="transmembrane region" description="Helical" evidence="7">
    <location>
        <begin position="258"/>
        <end position="277"/>
    </location>
</feature>
<keyword evidence="6 7" id="KW-0472">Membrane</keyword>
<evidence type="ECO:0000259" key="8">
    <source>
        <dbReference type="PROSITE" id="PS50850"/>
    </source>
</evidence>
<dbReference type="GO" id="GO:0022857">
    <property type="term" value="F:transmembrane transporter activity"/>
    <property type="evidence" value="ECO:0007669"/>
    <property type="project" value="InterPro"/>
</dbReference>
<dbReference type="CDD" id="cd17329">
    <property type="entry name" value="MFS_MdtH_MDR_like"/>
    <property type="match status" value="1"/>
</dbReference>
<evidence type="ECO:0000256" key="1">
    <source>
        <dbReference type="ARBA" id="ARBA00004651"/>
    </source>
</evidence>
<dbReference type="AlphaFoldDB" id="A0A167NGC7"/>
<proteinExistence type="predicted"/>
<feature type="transmembrane region" description="Helical" evidence="7">
    <location>
        <begin position="80"/>
        <end position="97"/>
    </location>
</feature>
<feature type="transmembrane region" description="Helical" evidence="7">
    <location>
        <begin position="103"/>
        <end position="126"/>
    </location>
</feature>
<keyword evidence="2" id="KW-0813">Transport</keyword>
<dbReference type="Proteomes" id="UP000076486">
    <property type="component" value="Unassembled WGS sequence"/>
</dbReference>
<feature type="transmembrane region" description="Helical" evidence="7">
    <location>
        <begin position="44"/>
        <end position="68"/>
    </location>
</feature>
<dbReference type="InterPro" id="IPR011701">
    <property type="entry name" value="MFS"/>
</dbReference>
<dbReference type="Pfam" id="PF07690">
    <property type="entry name" value="MFS_1"/>
    <property type="match status" value="1"/>
</dbReference>
<evidence type="ECO:0000256" key="6">
    <source>
        <dbReference type="ARBA" id="ARBA00023136"/>
    </source>
</evidence>
<dbReference type="PATRIC" id="fig|1365248.3.peg.122"/>
<feature type="transmembrane region" description="Helical" evidence="7">
    <location>
        <begin position="16"/>
        <end position="38"/>
    </location>
</feature>
<feature type="transmembrane region" description="Helical" evidence="7">
    <location>
        <begin position="166"/>
        <end position="186"/>
    </location>
</feature>
<dbReference type="InterPro" id="IPR020846">
    <property type="entry name" value="MFS_dom"/>
</dbReference>